<name>A0ABX1D5I0_9FLAO</name>
<organism evidence="1 2">
    <name type="scientific">Salinimicrobium oceani</name>
    <dbReference type="NCBI Taxonomy" id="2722702"/>
    <lineage>
        <taxon>Bacteria</taxon>
        <taxon>Pseudomonadati</taxon>
        <taxon>Bacteroidota</taxon>
        <taxon>Flavobacteriia</taxon>
        <taxon>Flavobacteriales</taxon>
        <taxon>Flavobacteriaceae</taxon>
        <taxon>Salinimicrobium</taxon>
    </lineage>
</organism>
<protein>
    <submittedName>
        <fullName evidence="1">Transmembrane family-2 glycosyl transferase</fullName>
    </submittedName>
</protein>
<gene>
    <name evidence="1" type="ORF">HC175_22400</name>
</gene>
<accession>A0ABX1D5I0</accession>
<feature type="non-terminal residue" evidence="1">
    <location>
        <position position="55"/>
    </location>
</feature>
<dbReference type="GO" id="GO:0016740">
    <property type="term" value="F:transferase activity"/>
    <property type="evidence" value="ECO:0007669"/>
    <property type="project" value="UniProtKB-KW"/>
</dbReference>
<keyword evidence="2" id="KW-1185">Reference proteome</keyword>
<reference evidence="1 2" key="1">
    <citation type="submission" date="2020-03" db="EMBL/GenBank/DDBJ databases">
        <title>Salinimicrobium sp. nov, isolated from SCS.</title>
        <authorList>
            <person name="Cao W.R."/>
        </authorList>
    </citation>
    <scope>NUCLEOTIDE SEQUENCE [LARGE SCALE GENOMIC DNA]</scope>
    <source>
        <strain evidence="2">J15B91</strain>
    </source>
</reference>
<evidence type="ECO:0000313" key="2">
    <source>
        <dbReference type="Proteomes" id="UP000703674"/>
    </source>
</evidence>
<evidence type="ECO:0000313" key="1">
    <source>
        <dbReference type="EMBL" id="NJW55669.1"/>
    </source>
</evidence>
<comment type="caution">
    <text evidence="1">The sequence shown here is derived from an EMBL/GenBank/DDBJ whole genome shotgun (WGS) entry which is preliminary data.</text>
</comment>
<proteinExistence type="predicted"/>
<keyword evidence="1" id="KW-0812">Transmembrane</keyword>
<sequence>MIAAAVVITLLYVLTMLFLLYGTYQLPVFFGINSAPETTFSIVIPLRNEAENLPL</sequence>
<dbReference type="Proteomes" id="UP000703674">
    <property type="component" value="Unassembled WGS sequence"/>
</dbReference>
<keyword evidence="1" id="KW-0472">Membrane</keyword>
<keyword evidence="1" id="KW-0808">Transferase</keyword>
<dbReference type="EMBL" id="JAAVJR010001404">
    <property type="protein sequence ID" value="NJW55669.1"/>
    <property type="molecule type" value="Genomic_DNA"/>
</dbReference>